<dbReference type="HOGENOM" id="CLU_027634_6_1_2"/>
<dbReference type="InterPro" id="IPR002173">
    <property type="entry name" value="Carboh/pur_kinase_PfkB_CS"/>
</dbReference>
<dbReference type="EMBL" id="FR746099">
    <property type="protein sequence ID" value="CCC41333.1"/>
    <property type="molecule type" value="Genomic_DNA"/>
</dbReference>
<dbReference type="OrthoDB" id="124714at2157"/>
<gene>
    <name evidence="7" type="ordered locus">Hqrw_3584</name>
</gene>
<evidence type="ECO:0000256" key="1">
    <source>
        <dbReference type="ARBA" id="ARBA00010688"/>
    </source>
</evidence>
<dbReference type="EC" id="2.7.1.-" evidence="7"/>
<evidence type="ECO:0000256" key="2">
    <source>
        <dbReference type="ARBA" id="ARBA00022679"/>
    </source>
</evidence>
<feature type="domain" description="Carbohydrate kinase PfkB" evidence="6">
    <location>
        <begin position="19"/>
        <end position="319"/>
    </location>
</feature>
<dbReference type="InterPro" id="IPR029056">
    <property type="entry name" value="Ribokinase-like"/>
</dbReference>
<keyword evidence="2 7" id="KW-0808">Transferase</keyword>
<dbReference type="KEGG" id="hwc:Hqrw_3584"/>
<evidence type="ECO:0000256" key="3">
    <source>
        <dbReference type="ARBA" id="ARBA00022741"/>
    </source>
</evidence>
<dbReference type="Proteomes" id="UP000007954">
    <property type="component" value="Chromosome"/>
</dbReference>
<evidence type="ECO:0000256" key="5">
    <source>
        <dbReference type="ARBA" id="ARBA00022840"/>
    </source>
</evidence>
<comment type="similarity">
    <text evidence="1">Belongs to the carbohydrate kinase PfkB family.</text>
</comment>
<dbReference type="Pfam" id="PF00294">
    <property type="entry name" value="PfkB"/>
    <property type="match status" value="1"/>
</dbReference>
<keyword evidence="5" id="KW-0067">ATP-binding</keyword>
<accession>G0LML3</accession>
<dbReference type="GO" id="GO:0016301">
    <property type="term" value="F:kinase activity"/>
    <property type="evidence" value="ECO:0007669"/>
    <property type="project" value="UniProtKB-KW"/>
</dbReference>
<keyword evidence="4 7" id="KW-0418">Kinase</keyword>
<dbReference type="PROSITE" id="PS00584">
    <property type="entry name" value="PFKB_KINASES_2"/>
    <property type="match status" value="1"/>
</dbReference>
<protein>
    <submittedName>
        <fullName evidence="7">PfkB family kinase</fullName>
        <ecNumber evidence="7">2.7.1.-</ecNumber>
    </submittedName>
</protein>
<evidence type="ECO:0000256" key="4">
    <source>
        <dbReference type="ARBA" id="ARBA00022777"/>
    </source>
</evidence>
<dbReference type="PANTHER" id="PTHR43085">
    <property type="entry name" value="HEXOKINASE FAMILY MEMBER"/>
    <property type="match status" value="1"/>
</dbReference>
<evidence type="ECO:0000259" key="6">
    <source>
        <dbReference type="Pfam" id="PF00294"/>
    </source>
</evidence>
<proteinExistence type="inferred from homology"/>
<reference evidence="7 8" key="1">
    <citation type="journal article" date="2011" name="PLoS ONE">
        <title>Haloquadratum walsbyi: limited diversity in a global pond.</title>
        <authorList>
            <person name="Dyall-Smith M."/>
            <person name="Pfeiffer F."/>
            <person name="Klee K."/>
            <person name="Palm P."/>
            <person name="Gross K."/>
            <person name="Schuster S.C."/>
            <person name="Rampp M."/>
            <person name="Oesterhelt D."/>
        </authorList>
    </citation>
    <scope>NUCLEOTIDE SEQUENCE [LARGE SCALE GENOMIC DNA]</scope>
    <source>
        <strain evidence="8">DSM 16854 / JCM 12705 / C23</strain>
    </source>
</reference>
<evidence type="ECO:0000313" key="7">
    <source>
        <dbReference type="EMBL" id="CCC41333.1"/>
    </source>
</evidence>
<dbReference type="InterPro" id="IPR050306">
    <property type="entry name" value="PfkB_Carbo_kinase"/>
</dbReference>
<evidence type="ECO:0000313" key="8">
    <source>
        <dbReference type="Proteomes" id="UP000007954"/>
    </source>
</evidence>
<dbReference type="GO" id="GO:0005524">
    <property type="term" value="F:ATP binding"/>
    <property type="evidence" value="ECO:0007669"/>
    <property type="project" value="UniProtKB-KW"/>
</dbReference>
<dbReference type="GeneID" id="12448415"/>
<sequence>MQKSNHDTLSETPDESTSDILVMGETLIDFIPDRPGTLSTVETFHRRAGGAPANVAVRLAELDLSPWFWTRIGDDEFGSFLHQTLTDNGLTDRFMIRDDRRSTALAFVSHDHDADRQFNFYRTKTADIKFDEMTIPDSILKDVSWVIFGGICLSDDSARAAMFDVAERAQENDCTVIFDPNARPELWDSPDEFARVCRDACNIADIVKATPEDLTAAEFDYNDTTCLLDALVDLGPHTVFITRGKTGAVARATDDAPWGVAEVAHEGYSVNVVDTTGAGDAFLAGAVCGLIDECTLSETLSFANATAAITTTKQGAIDASVSRKAIEQIRTN</sequence>
<dbReference type="PANTHER" id="PTHR43085:SF1">
    <property type="entry name" value="PSEUDOURIDINE KINASE-RELATED"/>
    <property type="match status" value="1"/>
</dbReference>
<keyword evidence="3" id="KW-0547">Nucleotide-binding</keyword>
<dbReference type="CDD" id="cd01167">
    <property type="entry name" value="bac_FRK"/>
    <property type="match status" value="1"/>
</dbReference>
<name>G0LML3_HALWC</name>
<dbReference type="InterPro" id="IPR011611">
    <property type="entry name" value="PfkB_dom"/>
</dbReference>
<dbReference type="AlphaFoldDB" id="G0LML3"/>
<dbReference type="RefSeq" id="WP_014556731.1">
    <property type="nucleotide sequence ID" value="NC_017459.1"/>
</dbReference>
<dbReference type="SUPFAM" id="SSF53613">
    <property type="entry name" value="Ribokinase-like"/>
    <property type="match status" value="1"/>
</dbReference>
<dbReference type="Gene3D" id="3.40.1190.20">
    <property type="match status" value="1"/>
</dbReference>
<organism evidence="7 8">
    <name type="scientific">Haloquadratum walsbyi (strain DSM 16854 / JCM 12705 / C23)</name>
    <dbReference type="NCBI Taxonomy" id="768065"/>
    <lineage>
        <taxon>Archaea</taxon>
        <taxon>Methanobacteriati</taxon>
        <taxon>Methanobacteriota</taxon>
        <taxon>Stenosarchaea group</taxon>
        <taxon>Halobacteria</taxon>
        <taxon>Halobacteriales</taxon>
        <taxon>Haloferacaceae</taxon>
        <taxon>Haloquadratum</taxon>
    </lineage>
</organism>